<name>A0A917TYF2_9ACTN</name>
<evidence type="ECO:0000313" key="2">
    <source>
        <dbReference type="EMBL" id="GGM42625.1"/>
    </source>
</evidence>
<feature type="transmembrane region" description="Helical" evidence="1">
    <location>
        <begin position="53"/>
        <end position="77"/>
    </location>
</feature>
<reference evidence="2" key="2">
    <citation type="submission" date="2020-09" db="EMBL/GenBank/DDBJ databases">
        <authorList>
            <person name="Sun Q."/>
            <person name="Ohkuma M."/>
        </authorList>
    </citation>
    <scope>NUCLEOTIDE SEQUENCE</scope>
    <source>
        <strain evidence="2">JCM 19831</strain>
    </source>
</reference>
<dbReference type="Proteomes" id="UP000642070">
    <property type="component" value="Unassembled WGS sequence"/>
</dbReference>
<evidence type="ECO:0000313" key="3">
    <source>
        <dbReference type="Proteomes" id="UP000642070"/>
    </source>
</evidence>
<feature type="transmembrane region" description="Helical" evidence="1">
    <location>
        <begin position="27"/>
        <end position="47"/>
    </location>
</feature>
<accession>A0A917TYF2</accession>
<feature type="transmembrane region" description="Helical" evidence="1">
    <location>
        <begin position="172"/>
        <end position="193"/>
    </location>
</feature>
<dbReference type="EMBL" id="BMPI01000025">
    <property type="protein sequence ID" value="GGM42625.1"/>
    <property type="molecule type" value="Genomic_DNA"/>
</dbReference>
<evidence type="ECO:0008006" key="4">
    <source>
        <dbReference type="Google" id="ProtNLM"/>
    </source>
</evidence>
<comment type="caution">
    <text evidence="2">The sequence shown here is derived from an EMBL/GenBank/DDBJ whole genome shotgun (WGS) entry which is preliminary data.</text>
</comment>
<reference evidence="2" key="1">
    <citation type="journal article" date="2014" name="Int. J. Syst. Evol. Microbiol.">
        <title>Complete genome sequence of Corynebacterium casei LMG S-19264T (=DSM 44701T), isolated from a smear-ripened cheese.</title>
        <authorList>
            <consortium name="US DOE Joint Genome Institute (JGI-PGF)"/>
            <person name="Walter F."/>
            <person name="Albersmeier A."/>
            <person name="Kalinowski J."/>
            <person name="Ruckert C."/>
        </authorList>
    </citation>
    <scope>NUCLEOTIDE SEQUENCE</scope>
    <source>
        <strain evidence="2">JCM 19831</strain>
    </source>
</reference>
<keyword evidence="1" id="KW-0812">Transmembrane</keyword>
<protein>
    <recommendedName>
        <fullName evidence="4">Cation diffusion facilitator family transporter</fullName>
    </recommendedName>
</protein>
<keyword evidence="1" id="KW-0472">Membrane</keyword>
<proteinExistence type="predicted"/>
<dbReference type="AlphaFoldDB" id="A0A917TYF2"/>
<keyword evidence="1" id="KW-1133">Transmembrane helix</keyword>
<keyword evidence="3" id="KW-1185">Reference proteome</keyword>
<sequence length="310" mass="31736">MTDTERLMRTAGQGLLRRRLAVMRQDVWVSTATAARGIGGLCGLVSVGLLCEVYAATGSLMVIAVIALAAAGLLVHLAPDTADGRSRRLLLPLIASVAVSTTAALSVVWAAATPDGPVPCVGPGTVVWVELALTLAVQTAAAGVVVGAASAARGRASWWLFLRHTPRIRTSLAVVLQSSACIATVAVLGGAVACDAAHSKVTDAVAAGTVAAAVAAVDLILAVRLLNLLTVAPASPTDLTAVELALLAADVRSVNHLAVVQVTHDEVMVTARIGLAADADVAATLARARAHIRDFVPEARHIYLQPDPHR</sequence>
<organism evidence="2 3">
    <name type="scientific">Dactylosporangium sucinum</name>
    <dbReference type="NCBI Taxonomy" id="1424081"/>
    <lineage>
        <taxon>Bacteria</taxon>
        <taxon>Bacillati</taxon>
        <taxon>Actinomycetota</taxon>
        <taxon>Actinomycetes</taxon>
        <taxon>Micromonosporales</taxon>
        <taxon>Micromonosporaceae</taxon>
        <taxon>Dactylosporangium</taxon>
    </lineage>
</organism>
<feature type="transmembrane region" description="Helical" evidence="1">
    <location>
        <begin position="205"/>
        <end position="226"/>
    </location>
</feature>
<gene>
    <name evidence="2" type="ORF">GCM10007977_050190</name>
</gene>
<feature type="transmembrane region" description="Helical" evidence="1">
    <location>
        <begin position="131"/>
        <end position="152"/>
    </location>
</feature>
<evidence type="ECO:0000256" key="1">
    <source>
        <dbReference type="SAM" id="Phobius"/>
    </source>
</evidence>
<feature type="transmembrane region" description="Helical" evidence="1">
    <location>
        <begin position="89"/>
        <end position="111"/>
    </location>
</feature>